<keyword evidence="2" id="KW-0479">Metal-binding</keyword>
<protein>
    <recommendedName>
        <fullName evidence="6">2OGFeDO JBP1/TET oxygenase domain-containing protein</fullName>
    </recommendedName>
</protein>
<name>A0A166W4M2_9AGAM</name>
<dbReference type="Pfam" id="PF12851">
    <property type="entry name" value="Tet_JBP"/>
    <property type="match status" value="1"/>
</dbReference>
<dbReference type="InterPro" id="IPR024779">
    <property type="entry name" value="2OGFeDO_JBP1/TET_oxygenase_dom"/>
</dbReference>
<evidence type="ECO:0000256" key="1">
    <source>
        <dbReference type="ARBA" id="ARBA00001954"/>
    </source>
</evidence>
<sequence length="219" mass="24697">MWLANTWLQRHFKGGTAAGNWRSHQDHFRDPTQSPLSMPGEVNISPAWFEMARDSSASLRTASGAGDARQWLISMMESSMLLSALLAIMHPEQYVMCAECIRRLPDHCVDGDALNSWYSLFNGVQIISNRETPIHRDNGTELPWLDMLTTLGPYRQAKFHLPGAGVTLQYLSGTVIGLCGRLLRHGVSDIDGERICVAYYMRSNVQRRVDTKPAQWSYL</sequence>
<evidence type="ECO:0000256" key="3">
    <source>
        <dbReference type="ARBA" id="ARBA00022964"/>
    </source>
</evidence>
<organism evidence="7 8">
    <name type="scientific">Athelia psychrophila</name>
    <dbReference type="NCBI Taxonomy" id="1759441"/>
    <lineage>
        <taxon>Eukaryota</taxon>
        <taxon>Fungi</taxon>
        <taxon>Dikarya</taxon>
        <taxon>Basidiomycota</taxon>
        <taxon>Agaricomycotina</taxon>
        <taxon>Agaricomycetes</taxon>
        <taxon>Agaricomycetidae</taxon>
        <taxon>Atheliales</taxon>
        <taxon>Atheliaceae</taxon>
        <taxon>Athelia</taxon>
    </lineage>
</organism>
<evidence type="ECO:0000259" key="6">
    <source>
        <dbReference type="Pfam" id="PF12851"/>
    </source>
</evidence>
<keyword evidence="3" id="KW-0223">Dioxygenase</keyword>
<proteinExistence type="predicted"/>
<evidence type="ECO:0000256" key="2">
    <source>
        <dbReference type="ARBA" id="ARBA00022723"/>
    </source>
</evidence>
<evidence type="ECO:0000256" key="5">
    <source>
        <dbReference type="ARBA" id="ARBA00023004"/>
    </source>
</evidence>
<keyword evidence="5" id="KW-0408">Iron</keyword>
<reference evidence="7 8" key="1">
    <citation type="journal article" date="2016" name="Mol. Biol. Evol.">
        <title>Comparative Genomics of Early-Diverging Mushroom-Forming Fungi Provides Insights into the Origins of Lignocellulose Decay Capabilities.</title>
        <authorList>
            <person name="Nagy L.G."/>
            <person name="Riley R."/>
            <person name="Tritt A."/>
            <person name="Adam C."/>
            <person name="Daum C."/>
            <person name="Floudas D."/>
            <person name="Sun H."/>
            <person name="Yadav J.S."/>
            <person name="Pangilinan J."/>
            <person name="Larsson K.H."/>
            <person name="Matsuura K."/>
            <person name="Barry K."/>
            <person name="Labutti K."/>
            <person name="Kuo R."/>
            <person name="Ohm R.A."/>
            <person name="Bhattacharya S.S."/>
            <person name="Shirouzu T."/>
            <person name="Yoshinaga Y."/>
            <person name="Martin F.M."/>
            <person name="Grigoriev I.V."/>
            <person name="Hibbett D.S."/>
        </authorList>
    </citation>
    <scope>NUCLEOTIDE SEQUENCE [LARGE SCALE GENOMIC DNA]</scope>
    <source>
        <strain evidence="7 8">CBS 109695</strain>
    </source>
</reference>
<evidence type="ECO:0000313" key="7">
    <source>
        <dbReference type="EMBL" id="KZP33367.1"/>
    </source>
</evidence>
<accession>A0A166W4M2</accession>
<dbReference type="Proteomes" id="UP000076532">
    <property type="component" value="Unassembled WGS sequence"/>
</dbReference>
<dbReference type="GO" id="GO:0051213">
    <property type="term" value="F:dioxygenase activity"/>
    <property type="evidence" value="ECO:0007669"/>
    <property type="project" value="UniProtKB-KW"/>
</dbReference>
<feature type="domain" description="2OGFeDO JBP1/TET oxygenase" evidence="6">
    <location>
        <begin position="73"/>
        <end position="202"/>
    </location>
</feature>
<dbReference type="EMBL" id="KV417482">
    <property type="protein sequence ID" value="KZP33367.1"/>
    <property type="molecule type" value="Genomic_DNA"/>
</dbReference>
<dbReference type="Gene3D" id="3.60.130.30">
    <property type="match status" value="1"/>
</dbReference>
<dbReference type="OrthoDB" id="3259298at2759"/>
<gene>
    <name evidence="7" type="ORF">FIBSPDRAFT_720980</name>
</gene>
<comment type="cofactor">
    <cofactor evidence="1">
        <name>Fe(2+)</name>
        <dbReference type="ChEBI" id="CHEBI:29033"/>
    </cofactor>
</comment>
<keyword evidence="4" id="KW-0560">Oxidoreductase</keyword>
<keyword evidence="8" id="KW-1185">Reference proteome</keyword>
<dbReference type="STRING" id="436010.A0A166W4M2"/>
<evidence type="ECO:0000313" key="8">
    <source>
        <dbReference type="Proteomes" id="UP000076532"/>
    </source>
</evidence>
<dbReference type="GO" id="GO:0046872">
    <property type="term" value="F:metal ion binding"/>
    <property type="evidence" value="ECO:0007669"/>
    <property type="project" value="UniProtKB-KW"/>
</dbReference>
<dbReference type="AlphaFoldDB" id="A0A166W4M2"/>
<evidence type="ECO:0000256" key="4">
    <source>
        <dbReference type="ARBA" id="ARBA00023002"/>
    </source>
</evidence>